<dbReference type="Proteomes" id="UP001652625">
    <property type="component" value="Chromosome 05"/>
</dbReference>
<dbReference type="Gene3D" id="3.90.25.10">
    <property type="entry name" value="UDP-galactose 4-epimerase, domain 1"/>
    <property type="match status" value="1"/>
</dbReference>
<keyword evidence="2" id="KW-0521">NADP</keyword>
<dbReference type="SUPFAM" id="SSF51735">
    <property type="entry name" value="NAD(P)-binding Rossmann-fold domains"/>
    <property type="match status" value="1"/>
</dbReference>
<dbReference type="PANTHER" id="PTHR42748:SF7">
    <property type="entry name" value="NMRA LIKE REDOX SENSOR 1-RELATED"/>
    <property type="match status" value="1"/>
</dbReference>
<dbReference type="InterPro" id="IPR051164">
    <property type="entry name" value="NmrA-like_oxidored"/>
</dbReference>
<dbReference type="InterPro" id="IPR008030">
    <property type="entry name" value="NmrA-like"/>
</dbReference>
<evidence type="ECO:0000256" key="1">
    <source>
        <dbReference type="ARBA" id="ARBA00006328"/>
    </source>
</evidence>
<keyword evidence="5" id="KW-1185">Reference proteome</keyword>
<name>A0ABM4BUK9_HYDVU</name>
<dbReference type="CDD" id="cd05251">
    <property type="entry name" value="NmrA_like_SDR_a"/>
    <property type="match status" value="1"/>
</dbReference>
<proteinExistence type="inferred from homology"/>
<protein>
    <recommendedName>
        <fullName evidence="3">NmrA-like family domain-containing protein 1</fullName>
    </recommendedName>
</protein>
<evidence type="ECO:0000313" key="6">
    <source>
        <dbReference type="RefSeq" id="XP_065652865.1"/>
    </source>
</evidence>
<evidence type="ECO:0000256" key="2">
    <source>
        <dbReference type="ARBA" id="ARBA00022857"/>
    </source>
</evidence>
<accession>A0ABM4BUK9</accession>
<dbReference type="GeneID" id="136080181"/>
<feature type="domain" description="NmrA-like" evidence="4">
    <location>
        <begin position="17"/>
        <end position="285"/>
    </location>
</feature>
<dbReference type="PANTHER" id="PTHR42748">
    <property type="entry name" value="NITROGEN METABOLITE REPRESSION PROTEIN NMRA FAMILY MEMBER"/>
    <property type="match status" value="1"/>
</dbReference>
<evidence type="ECO:0000313" key="5">
    <source>
        <dbReference type="Proteomes" id="UP001652625"/>
    </source>
</evidence>
<reference evidence="6" key="1">
    <citation type="submission" date="2025-08" db="UniProtKB">
        <authorList>
            <consortium name="RefSeq"/>
        </authorList>
    </citation>
    <scope>IDENTIFICATION</scope>
</reference>
<dbReference type="Gene3D" id="3.40.50.720">
    <property type="entry name" value="NAD(P)-binding Rossmann-like Domain"/>
    <property type="match status" value="1"/>
</dbReference>
<dbReference type="InterPro" id="IPR036291">
    <property type="entry name" value="NAD(P)-bd_dom_sf"/>
</dbReference>
<evidence type="ECO:0000259" key="4">
    <source>
        <dbReference type="Pfam" id="PF05368"/>
    </source>
</evidence>
<evidence type="ECO:0000256" key="3">
    <source>
        <dbReference type="ARBA" id="ARBA00040296"/>
    </source>
</evidence>
<organism evidence="5 6">
    <name type="scientific">Hydra vulgaris</name>
    <name type="common">Hydra</name>
    <name type="synonym">Hydra attenuata</name>
    <dbReference type="NCBI Taxonomy" id="6087"/>
    <lineage>
        <taxon>Eukaryota</taxon>
        <taxon>Metazoa</taxon>
        <taxon>Cnidaria</taxon>
        <taxon>Hydrozoa</taxon>
        <taxon>Hydroidolina</taxon>
        <taxon>Anthoathecata</taxon>
        <taxon>Aplanulata</taxon>
        <taxon>Hydridae</taxon>
        <taxon>Hydra</taxon>
    </lineage>
</organism>
<gene>
    <name evidence="6" type="primary">LOC136080181</name>
</gene>
<sequence length="321" mass="36127">MKAPAEHGILIELENEMSKVIAVFGATGKQGGSVIRSLVKTDLYNLKAITRNSKSEKAKELSSLKNVVVVEADLDNNDSLDSVLEGCYGVFLVTDFTAHFVKNKEIDQGVNLINKAIANNVKHVVFSGLENVESQINEPCLHFDYKAAVEDYGIKQEDKIHFTSLRLPMYYQEVAGSVLNKAFGNQFLLNIPMDADKKLYIMNVEDIGNCVASVLADPQQYKSQKIGLCGDYLKISDLVMLLNQELSPLKVRFPGGWFNRFLFRNVLNFPGVKDLRIMFDYFNLQLMKRDADVTKKLNPEVVDFATWLKKNRNEIVSSKTA</sequence>
<comment type="similarity">
    <text evidence="1">Belongs to the NmrA-type oxidoreductase family.</text>
</comment>
<dbReference type="RefSeq" id="XP_065652865.1">
    <property type="nucleotide sequence ID" value="XM_065796793.1"/>
</dbReference>
<dbReference type="Pfam" id="PF05368">
    <property type="entry name" value="NmrA"/>
    <property type="match status" value="1"/>
</dbReference>